<comment type="caution">
    <text evidence="3">The sequence shown here is derived from an EMBL/GenBank/DDBJ whole genome shotgun (WGS) entry which is preliminary data.</text>
</comment>
<protein>
    <submittedName>
        <fullName evidence="3">Uncharacterized protein</fullName>
    </submittedName>
</protein>
<organism evidence="3 4">
    <name type="scientific">Paractinoplanes aksuensis</name>
    <dbReference type="NCBI Taxonomy" id="2939490"/>
    <lineage>
        <taxon>Bacteria</taxon>
        <taxon>Bacillati</taxon>
        <taxon>Actinomycetota</taxon>
        <taxon>Actinomycetes</taxon>
        <taxon>Micromonosporales</taxon>
        <taxon>Micromonosporaceae</taxon>
        <taxon>Paractinoplanes</taxon>
    </lineage>
</organism>
<feature type="transmembrane region" description="Helical" evidence="2">
    <location>
        <begin position="43"/>
        <end position="64"/>
    </location>
</feature>
<reference evidence="3 4" key="1">
    <citation type="submission" date="2022-06" db="EMBL/GenBank/DDBJ databases">
        <title>New Species of the Genus Actinoplanes, ActinopZanes ferrugineus.</title>
        <authorList>
            <person name="Ding P."/>
        </authorList>
    </citation>
    <scope>NUCLEOTIDE SEQUENCE [LARGE SCALE GENOMIC DNA]</scope>
    <source>
        <strain evidence="3 4">TRM88003</strain>
    </source>
</reference>
<name>A0ABT1DTQ1_9ACTN</name>
<evidence type="ECO:0000256" key="1">
    <source>
        <dbReference type="SAM" id="MobiDB-lite"/>
    </source>
</evidence>
<evidence type="ECO:0000313" key="3">
    <source>
        <dbReference type="EMBL" id="MCO8273426.1"/>
    </source>
</evidence>
<sequence length="93" mass="10214">MWRIPVFVIGLYFIVRAVAEPFVIDFGDPSTYRNDWGGPHLAGVLAVHMGPGLLAAALMLWWLTHRRPTRANTKTSTHQPTPPHQGAGPDGTT</sequence>
<keyword evidence="4" id="KW-1185">Reference proteome</keyword>
<proteinExistence type="predicted"/>
<keyword evidence="2" id="KW-0812">Transmembrane</keyword>
<feature type="region of interest" description="Disordered" evidence="1">
    <location>
        <begin position="70"/>
        <end position="93"/>
    </location>
</feature>
<accession>A0ABT1DTQ1</accession>
<dbReference type="RefSeq" id="WP_253239503.1">
    <property type="nucleotide sequence ID" value="NZ_JAMYJR010000026.1"/>
</dbReference>
<dbReference type="Proteomes" id="UP001523369">
    <property type="component" value="Unassembled WGS sequence"/>
</dbReference>
<dbReference type="EMBL" id="JAMYJR010000026">
    <property type="protein sequence ID" value="MCO8273426.1"/>
    <property type="molecule type" value="Genomic_DNA"/>
</dbReference>
<keyword evidence="2" id="KW-1133">Transmembrane helix</keyword>
<keyword evidence="2" id="KW-0472">Membrane</keyword>
<evidence type="ECO:0000256" key="2">
    <source>
        <dbReference type="SAM" id="Phobius"/>
    </source>
</evidence>
<evidence type="ECO:0000313" key="4">
    <source>
        <dbReference type="Proteomes" id="UP001523369"/>
    </source>
</evidence>
<gene>
    <name evidence="3" type="ORF">M1L60_22800</name>
</gene>
<feature type="compositionally biased region" description="Polar residues" evidence="1">
    <location>
        <begin position="70"/>
        <end position="79"/>
    </location>
</feature>